<keyword evidence="3" id="KW-1185">Reference proteome</keyword>
<dbReference type="HOGENOM" id="CLU_476293_0_0_10"/>
<keyword evidence="1" id="KW-0732">Signal</keyword>
<dbReference type="OrthoDB" id="9813840at2"/>
<accession>A4CMN9</accession>
<gene>
    <name evidence="2" type="ordered locus">RB2501_11412</name>
</gene>
<name>A4CMN9_ROBBH</name>
<dbReference type="AlphaFoldDB" id="A4CMN9"/>
<evidence type="ECO:0000256" key="1">
    <source>
        <dbReference type="SAM" id="SignalP"/>
    </source>
</evidence>
<dbReference type="eggNOG" id="COG3391">
    <property type="taxonomic scope" value="Bacteria"/>
</dbReference>
<dbReference type="STRING" id="313596.RB2501_11412"/>
<protein>
    <submittedName>
        <fullName evidence="2">Uncharacterized protein</fullName>
    </submittedName>
</protein>
<dbReference type="NCBIfam" id="TIGR04131">
    <property type="entry name" value="Bac_Flav_CTERM"/>
    <property type="match status" value="1"/>
</dbReference>
<organism evidence="2 3">
    <name type="scientific">Robiginitalea biformata (strain ATCC BAA-864 / DSM 15991 / KCTC 12146 / HTCC2501)</name>
    <dbReference type="NCBI Taxonomy" id="313596"/>
    <lineage>
        <taxon>Bacteria</taxon>
        <taxon>Pseudomonadati</taxon>
        <taxon>Bacteroidota</taxon>
        <taxon>Flavobacteriia</taxon>
        <taxon>Flavobacteriales</taxon>
        <taxon>Flavobacteriaceae</taxon>
        <taxon>Robiginitalea</taxon>
    </lineage>
</organism>
<sequence length="474" mass="51851">METRSLYFLLFALLFGQLAPGQTCPQLISPANGEEDVPVDAAISWTDPGSFSGFIVSIGTTPGGVDILTNRTSSPISGYKPETGLPEDTWIYISFILILADGTEISCPGYRFRTAPFDRPPDCTRLLAPRNNAEEVALGEELIWDYAPRATGYLLTVLTSQGDTLVAERDMGNILDFNPPGNFPPETDIFVQITPYNRLGPAPGGCPAERFRTGASTVDCGPQRPEIPGFPGAVGLCPELGYAEVSAPAGADGYNWFRVAADGSQQLVASGREVRLDVTGNYFLEAYNEVGSINEFAICNTLVEFSVVTTPPPMIRRTQVSREVDGLRIQVFLEQNGAYEYSLDPVSGFQSSPIFSGLPLQGYTVYVRDAFGCGQVQQEVARSLSAADFPPFFTPNNDGANDLWRFDPPQDLSDAYVETIRIFDRYGNFLIELDPESRGWDGNVNGKPVPASVYWFVAVSLRQEVIRGYFALKR</sequence>
<feature type="signal peptide" evidence="1">
    <location>
        <begin position="1"/>
        <end position="21"/>
    </location>
</feature>
<feature type="chain" id="PRO_5002667573" evidence="1">
    <location>
        <begin position="22"/>
        <end position="474"/>
    </location>
</feature>
<dbReference type="RefSeq" id="WP_015754252.1">
    <property type="nucleotide sequence ID" value="NC_013222.1"/>
</dbReference>
<evidence type="ECO:0000313" key="3">
    <source>
        <dbReference type="Proteomes" id="UP000009049"/>
    </source>
</evidence>
<evidence type="ECO:0000313" key="2">
    <source>
        <dbReference type="EMBL" id="EAR14931.1"/>
    </source>
</evidence>
<dbReference type="InterPro" id="IPR026341">
    <property type="entry name" value="T9SS_type_B"/>
</dbReference>
<dbReference type="EMBL" id="CP001712">
    <property type="protein sequence ID" value="EAR14931.1"/>
    <property type="molecule type" value="Genomic_DNA"/>
</dbReference>
<dbReference type="Proteomes" id="UP000009049">
    <property type="component" value="Chromosome"/>
</dbReference>
<dbReference type="Pfam" id="PF13585">
    <property type="entry name" value="CHU_C"/>
    <property type="match status" value="1"/>
</dbReference>
<dbReference type="KEGG" id="rbi:RB2501_11412"/>
<proteinExistence type="predicted"/>
<reference evidence="2 3" key="1">
    <citation type="journal article" date="2009" name="J. Bacteriol.">
        <title>Complete genome sequence of Robiginitalea biformata HTCC2501.</title>
        <authorList>
            <person name="Oh H.M."/>
            <person name="Giovannoni S.J."/>
            <person name="Lee K."/>
            <person name="Ferriera S."/>
            <person name="Johnson J."/>
            <person name="Cho J.C."/>
        </authorList>
    </citation>
    <scope>NUCLEOTIDE SEQUENCE [LARGE SCALE GENOMIC DNA]</scope>
    <source>
        <strain evidence="3">ATCC BAA-864 / HTCC2501 / KCTC 12146</strain>
    </source>
</reference>